<comment type="caution">
    <text evidence="4">The sequence shown here is derived from an EMBL/GenBank/DDBJ whole genome shotgun (WGS) entry which is preliminary data.</text>
</comment>
<dbReference type="Pfam" id="PF13538">
    <property type="entry name" value="UvrD_C_2"/>
    <property type="match status" value="1"/>
</dbReference>
<name>A0A2D6YN51_9DELT</name>
<dbReference type="GO" id="GO:0005524">
    <property type="term" value="F:ATP binding"/>
    <property type="evidence" value="ECO:0007669"/>
    <property type="project" value="UniProtKB-KW"/>
</dbReference>
<dbReference type="NCBIfam" id="TIGR01448">
    <property type="entry name" value="recD_rel"/>
    <property type="match status" value="1"/>
</dbReference>
<dbReference type="CDD" id="cd18809">
    <property type="entry name" value="SF1_C_RecD"/>
    <property type="match status" value="1"/>
</dbReference>
<gene>
    <name evidence="4" type="ORF">CMN54_14525</name>
</gene>
<organism evidence="4 5">
    <name type="scientific">SAR324 cluster bacterium</name>
    <dbReference type="NCBI Taxonomy" id="2024889"/>
    <lineage>
        <taxon>Bacteria</taxon>
        <taxon>Deltaproteobacteria</taxon>
        <taxon>SAR324 cluster</taxon>
    </lineage>
</organism>
<dbReference type="GO" id="GO:0003677">
    <property type="term" value="F:DNA binding"/>
    <property type="evidence" value="ECO:0007669"/>
    <property type="project" value="InterPro"/>
</dbReference>
<dbReference type="Proteomes" id="UP000226525">
    <property type="component" value="Unassembled WGS sequence"/>
</dbReference>
<dbReference type="AlphaFoldDB" id="A0A2D6YN51"/>
<proteinExistence type="inferred from homology"/>
<dbReference type="Gene3D" id="3.40.50.300">
    <property type="entry name" value="P-loop containing nucleotide triphosphate hydrolases"/>
    <property type="match status" value="2"/>
</dbReference>
<dbReference type="InterPro" id="IPR041451">
    <property type="entry name" value="RecD2_SH13"/>
</dbReference>
<dbReference type="InterPro" id="IPR006345">
    <property type="entry name" value="RecD2"/>
</dbReference>
<dbReference type="CDD" id="cd17933">
    <property type="entry name" value="DEXSc_RecD-like"/>
    <property type="match status" value="1"/>
</dbReference>
<dbReference type="Gene3D" id="2.30.30.940">
    <property type="match status" value="1"/>
</dbReference>
<dbReference type="InterPro" id="IPR027785">
    <property type="entry name" value="UvrD-like_helicase_C"/>
</dbReference>
<protein>
    <submittedName>
        <fullName evidence="4">ATP-dependent RecD-like DNA helicase</fullName>
    </submittedName>
</protein>
<keyword evidence="4" id="KW-0378">Hydrolase</keyword>
<dbReference type="EMBL" id="NZEX01000176">
    <property type="protein sequence ID" value="MAH64626.1"/>
    <property type="molecule type" value="Genomic_DNA"/>
</dbReference>
<dbReference type="InterPro" id="IPR029493">
    <property type="entry name" value="RecD2-like_HHH"/>
</dbReference>
<keyword evidence="2" id="KW-0067">ATP-binding</keyword>
<evidence type="ECO:0000256" key="1">
    <source>
        <dbReference type="ARBA" id="ARBA00022741"/>
    </source>
</evidence>
<dbReference type="GO" id="GO:0043139">
    <property type="term" value="F:5'-3' DNA helicase activity"/>
    <property type="evidence" value="ECO:0007669"/>
    <property type="project" value="InterPro"/>
</dbReference>
<dbReference type="Pfam" id="PF14490">
    <property type="entry name" value="HHH_RecD2"/>
    <property type="match status" value="1"/>
</dbReference>
<keyword evidence="1" id="KW-0547">Nucleotide-binding</keyword>
<evidence type="ECO:0000259" key="3">
    <source>
        <dbReference type="SMART" id="SM00382"/>
    </source>
</evidence>
<dbReference type="GO" id="GO:0017116">
    <property type="term" value="F:single-stranded DNA helicase activity"/>
    <property type="evidence" value="ECO:0007669"/>
    <property type="project" value="TreeGrafter"/>
</dbReference>
<reference evidence="5" key="1">
    <citation type="submission" date="2017-09" db="EMBL/GenBank/DDBJ databases">
        <title>The Reconstruction of 2,631 Draft Metagenome-Assembled Genomes from the Global Oceans.</title>
        <authorList>
            <person name="Tully B.J."/>
            <person name="Graham E.D."/>
            <person name="Heidelberg J.F."/>
        </authorList>
    </citation>
    <scope>NUCLEOTIDE SEQUENCE [LARGE SCALE GENOMIC DNA]</scope>
</reference>
<dbReference type="InterPro" id="IPR003593">
    <property type="entry name" value="AAA+_ATPase"/>
</dbReference>
<dbReference type="Pfam" id="PF18335">
    <property type="entry name" value="SH3_13"/>
    <property type="match status" value="1"/>
</dbReference>
<sequence>MSGQKAQIIFLPNMLTAETASTLIGLLQRIIYRKAESGFVIASFQVEGQNEPITIKGTLGGFNEDETLQLKGRWQQHSLYGSQFLVDEAMPVLPSSLDGIQRYLASGIYSGIGEKTAERMVAAFGEDTFRVIDEEPERLLKEVPRFTRKQFEVLQDSREAQRGLREVMTYLHGAGVSNAQAQRIFQRYGLNSIQVLRENPYQLTELSGIGFLTADAIARKLGFAADSLERAVAGTVYVIEQQAQQGHTCLPQALLLEKVCTELHLPEERTKRAIDHLLQERQLKGRDSVHLTGRNQSLLSRPRFYFAEQRIAENLFRLLESPAMTNFGPSADLLDACQERLDLRLDSVQHQAIQAALQQKVLILTGGPGTGKTTIVRFILELMRPQISETALAAPTGRAAKRLSEATGYSASTIHRLLEAGNQGFQRNQDNPLEYELLIIDETSMIDTLLMDALLEAIPSPSRLILVGDVDQLPSVGAGAILQDLIVSQQVPVVRLETIFRQAQDSLITINAHRVRKGDLPDLEGPVNSSELRDFYFMQEGDPQRIVDKLLRVCTERIPQRFGFDPLNHVQVLTPMHRGLTGSIHLNQRLQEAFNPSGDTIEFKQWQFRVGDKVMQQVNNYDKEVFNGDTGQIREVNTETRELRVEFEHSIIPYTASELDQLQLSYAISVHKSQGSEYAAVLLPLTHHHYLMLQRNLLYTAMTRGKELFVLIGTPEAIDQAVRTVGTLTRYTALNYELAEVKRILDKAR</sequence>
<dbReference type="SUPFAM" id="SSF52540">
    <property type="entry name" value="P-loop containing nucleoside triphosphate hydrolases"/>
    <property type="match status" value="2"/>
</dbReference>
<dbReference type="HAMAP" id="MF_01488">
    <property type="entry name" value="RecD2"/>
    <property type="match status" value="1"/>
</dbReference>
<evidence type="ECO:0000256" key="2">
    <source>
        <dbReference type="ARBA" id="ARBA00022840"/>
    </source>
</evidence>
<dbReference type="GO" id="GO:0006310">
    <property type="term" value="P:DNA recombination"/>
    <property type="evidence" value="ECO:0007669"/>
    <property type="project" value="InterPro"/>
</dbReference>
<evidence type="ECO:0000313" key="5">
    <source>
        <dbReference type="Proteomes" id="UP000226525"/>
    </source>
</evidence>
<dbReference type="InterPro" id="IPR050534">
    <property type="entry name" value="Coronavir_polyprotein_1ab"/>
</dbReference>
<dbReference type="Pfam" id="PF13245">
    <property type="entry name" value="AAA_19"/>
    <property type="match status" value="1"/>
</dbReference>
<dbReference type="Pfam" id="PF23139">
    <property type="entry name" value="OB_YrrC"/>
    <property type="match status" value="1"/>
</dbReference>
<dbReference type="InterPro" id="IPR027417">
    <property type="entry name" value="P-loop_NTPase"/>
</dbReference>
<dbReference type="PANTHER" id="PTHR43788">
    <property type="entry name" value="DNA2/NAM7 HELICASE FAMILY MEMBER"/>
    <property type="match status" value="1"/>
</dbReference>
<dbReference type="PANTHER" id="PTHR43788:SF6">
    <property type="entry name" value="DNA HELICASE B"/>
    <property type="match status" value="1"/>
</dbReference>
<feature type="domain" description="AAA+ ATPase" evidence="3">
    <location>
        <begin position="358"/>
        <end position="497"/>
    </location>
</feature>
<dbReference type="Gene3D" id="1.10.10.2220">
    <property type="match status" value="1"/>
</dbReference>
<keyword evidence="4" id="KW-0347">Helicase</keyword>
<accession>A0A2D6YN51</accession>
<dbReference type="SMART" id="SM00382">
    <property type="entry name" value="AAA"/>
    <property type="match status" value="1"/>
</dbReference>
<dbReference type="InterPro" id="IPR055446">
    <property type="entry name" value="RecD2_N_OB"/>
</dbReference>
<evidence type="ECO:0000313" key="4">
    <source>
        <dbReference type="EMBL" id="MAH64626.1"/>
    </source>
</evidence>
<dbReference type="GO" id="GO:0009338">
    <property type="term" value="C:exodeoxyribonuclease V complex"/>
    <property type="evidence" value="ECO:0007669"/>
    <property type="project" value="TreeGrafter"/>
</dbReference>